<dbReference type="AlphaFoldDB" id="A0A1F8EBH2"/>
<dbReference type="EMBL" id="MGJA01000013">
    <property type="protein sequence ID" value="OGM97335.1"/>
    <property type="molecule type" value="Genomic_DNA"/>
</dbReference>
<evidence type="ECO:0000313" key="3">
    <source>
        <dbReference type="Proteomes" id="UP000178520"/>
    </source>
</evidence>
<feature type="domain" description="DUF4325" evidence="1">
    <location>
        <begin position="25"/>
        <end position="86"/>
    </location>
</feature>
<reference evidence="2 3" key="1">
    <citation type="journal article" date="2016" name="Nat. Commun.">
        <title>Thousands of microbial genomes shed light on interconnected biogeochemical processes in an aquifer system.</title>
        <authorList>
            <person name="Anantharaman K."/>
            <person name="Brown C.T."/>
            <person name="Hug L.A."/>
            <person name="Sharon I."/>
            <person name="Castelle C.J."/>
            <person name="Probst A.J."/>
            <person name="Thomas B.C."/>
            <person name="Singh A."/>
            <person name="Wilkins M.J."/>
            <person name="Karaoz U."/>
            <person name="Brodie E.L."/>
            <person name="Williams K.H."/>
            <person name="Hubbard S.S."/>
            <person name="Banfield J.F."/>
        </authorList>
    </citation>
    <scope>NUCLEOTIDE SEQUENCE [LARGE SCALE GENOMIC DNA]</scope>
</reference>
<dbReference type="Pfam" id="PF14213">
    <property type="entry name" value="DUF4325"/>
    <property type="match status" value="1"/>
</dbReference>
<dbReference type="Proteomes" id="UP000178520">
    <property type="component" value="Unassembled WGS sequence"/>
</dbReference>
<dbReference type="InterPro" id="IPR025474">
    <property type="entry name" value="DUF4325"/>
</dbReference>
<sequence>MKKKKTIAIKMLERTGTFAENKDIARSLREKFVFPNLKNGFDLIFDYDGVSNTTQSFTHALISEAIRKFGPDVIDRLTFKNCSTEVKKIINIVVEYMQGNMESPVS</sequence>
<organism evidence="2 3">
    <name type="scientific">Candidatus Yanofskybacteria bacterium RIFCSPHIGHO2_01_FULL_41_21</name>
    <dbReference type="NCBI Taxonomy" id="1802660"/>
    <lineage>
        <taxon>Bacteria</taxon>
        <taxon>Candidatus Yanofskyibacteriota</taxon>
    </lineage>
</organism>
<protein>
    <recommendedName>
        <fullName evidence="1">DUF4325 domain-containing protein</fullName>
    </recommendedName>
</protein>
<evidence type="ECO:0000313" key="2">
    <source>
        <dbReference type="EMBL" id="OGM97335.1"/>
    </source>
</evidence>
<dbReference type="STRING" id="1802660.A2735_03125"/>
<comment type="caution">
    <text evidence="2">The sequence shown here is derived from an EMBL/GenBank/DDBJ whole genome shotgun (WGS) entry which is preliminary data.</text>
</comment>
<proteinExistence type="predicted"/>
<evidence type="ECO:0000259" key="1">
    <source>
        <dbReference type="Pfam" id="PF14213"/>
    </source>
</evidence>
<name>A0A1F8EBH2_9BACT</name>
<accession>A0A1F8EBH2</accession>
<gene>
    <name evidence="2" type="ORF">A2735_03125</name>
</gene>